<organism evidence="7 8">
    <name type="scientific">Jatropha curcas</name>
    <name type="common">Barbados nut</name>
    <dbReference type="NCBI Taxonomy" id="180498"/>
    <lineage>
        <taxon>Eukaryota</taxon>
        <taxon>Viridiplantae</taxon>
        <taxon>Streptophyta</taxon>
        <taxon>Embryophyta</taxon>
        <taxon>Tracheophyta</taxon>
        <taxon>Spermatophyta</taxon>
        <taxon>Magnoliopsida</taxon>
        <taxon>eudicotyledons</taxon>
        <taxon>Gunneridae</taxon>
        <taxon>Pentapetalae</taxon>
        <taxon>rosids</taxon>
        <taxon>fabids</taxon>
        <taxon>Malpighiales</taxon>
        <taxon>Euphorbiaceae</taxon>
        <taxon>Crotonoideae</taxon>
        <taxon>Jatropheae</taxon>
        <taxon>Jatropha</taxon>
    </lineage>
</organism>
<dbReference type="NCBIfam" id="TIGR01557">
    <property type="entry name" value="myb_SHAQKYF"/>
    <property type="match status" value="1"/>
</dbReference>
<dbReference type="OrthoDB" id="551907at2759"/>
<dbReference type="Proteomes" id="UP000027138">
    <property type="component" value="Unassembled WGS sequence"/>
</dbReference>
<dbReference type="KEGG" id="jcu:105648750"/>
<comment type="subcellular location">
    <subcellularLocation>
        <location evidence="1">Nucleus</location>
    </subcellularLocation>
</comment>
<dbReference type="Gene3D" id="1.10.10.60">
    <property type="entry name" value="Homeodomain-like"/>
    <property type="match status" value="1"/>
</dbReference>
<feature type="region of interest" description="Disordered" evidence="5">
    <location>
        <begin position="16"/>
        <end position="70"/>
    </location>
</feature>
<dbReference type="InterPro" id="IPR009057">
    <property type="entry name" value="Homeodomain-like_sf"/>
</dbReference>
<dbReference type="FunFam" id="1.10.10.60:FF:000002">
    <property type="entry name" value="Myb family transcription factor"/>
    <property type="match status" value="1"/>
</dbReference>
<dbReference type="InterPro" id="IPR046955">
    <property type="entry name" value="PHR1-like"/>
</dbReference>
<keyword evidence="2" id="KW-0805">Transcription regulation</keyword>
<dbReference type="InterPro" id="IPR017930">
    <property type="entry name" value="Myb_dom"/>
</dbReference>
<gene>
    <name evidence="7" type="ORF">JCGZ_01225</name>
</gene>
<proteinExistence type="predicted"/>
<evidence type="ECO:0000256" key="1">
    <source>
        <dbReference type="ARBA" id="ARBA00004123"/>
    </source>
</evidence>
<dbReference type="InterPro" id="IPR001005">
    <property type="entry name" value="SANT/Myb"/>
</dbReference>
<dbReference type="GO" id="GO:0003700">
    <property type="term" value="F:DNA-binding transcription factor activity"/>
    <property type="evidence" value="ECO:0007669"/>
    <property type="project" value="InterPro"/>
</dbReference>
<keyword evidence="8" id="KW-1185">Reference proteome</keyword>
<evidence type="ECO:0000256" key="3">
    <source>
        <dbReference type="ARBA" id="ARBA00023163"/>
    </source>
</evidence>
<accession>A0A067LJD0</accession>
<dbReference type="AlphaFoldDB" id="A0A067LJD0"/>
<dbReference type="PANTHER" id="PTHR31314">
    <property type="entry name" value="MYB FAMILY TRANSCRIPTION FACTOR PHL7-LIKE"/>
    <property type="match status" value="1"/>
</dbReference>
<feature type="compositionally biased region" description="Basic and acidic residues" evidence="5">
    <location>
        <begin position="345"/>
        <end position="354"/>
    </location>
</feature>
<protein>
    <recommendedName>
        <fullName evidence="6">HTH myb-type domain-containing protein</fullName>
    </recommendedName>
</protein>
<evidence type="ECO:0000256" key="4">
    <source>
        <dbReference type="ARBA" id="ARBA00023242"/>
    </source>
</evidence>
<dbReference type="GO" id="GO:0003677">
    <property type="term" value="F:DNA binding"/>
    <property type="evidence" value="ECO:0007669"/>
    <property type="project" value="InterPro"/>
</dbReference>
<dbReference type="PROSITE" id="PS51294">
    <property type="entry name" value="HTH_MYB"/>
    <property type="match status" value="1"/>
</dbReference>
<sequence length="367" mass="41977">MKGIVSDCTLEGSDKLSFSHKKSHEDDDSDEEVNKKNCCKQRNEEIISTSNSSVDEESEKKEKDSATTRSVRQYIRSKMPRLRWTPDLHLCFVHAVERLGGQERATPKLVLQLMNIKGLSIAHVKSHLQMYRSKKIDDANQGQRLLFEGDDHNIFNLSQLSMLQGFNQKPNFTNLRYRDVSWRGHEHHQIYNPYMGVGGNTLTRSKQGFSDSAVDNRLINHHFPSLNGQNFISKIHQSSNELKSFHRPSSLESSNLISKLRERGKDQDQEREQEDCFKNDTLPIQGMENNLLKRKNNFDLNCKLDLNLSLKVARKENNSMEGDEVDSSLSLSLSSSSSSKLSCGFKEEQDESNRKVARRASTLDLTL</sequence>
<feature type="domain" description="HTH myb-type" evidence="6">
    <location>
        <begin position="76"/>
        <end position="136"/>
    </location>
</feature>
<evidence type="ECO:0000256" key="5">
    <source>
        <dbReference type="SAM" id="MobiDB-lite"/>
    </source>
</evidence>
<dbReference type="STRING" id="180498.A0A067LJD0"/>
<feature type="compositionally biased region" description="Low complexity" evidence="5">
    <location>
        <begin position="327"/>
        <end position="342"/>
    </location>
</feature>
<evidence type="ECO:0000313" key="8">
    <source>
        <dbReference type="Proteomes" id="UP000027138"/>
    </source>
</evidence>
<reference evidence="7 8" key="1">
    <citation type="journal article" date="2014" name="PLoS ONE">
        <title>Global Analysis of Gene Expression Profiles in Physic Nut (Jatropha curcas L.) Seedlings Exposed to Salt Stress.</title>
        <authorList>
            <person name="Zhang L."/>
            <person name="Zhang C."/>
            <person name="Wu P."/>
            <person name="Chen Y."/>
            <person name="Li M."/>
            <person name="Jiang H."/>
            <person name="Wu G."/>
        </authorList>
    </citation>
    <scope>NUCLEOTIDE SEQUENCE [LARGE SCALE GENOMIC DNA]</scope>
    <source>
        <strain evidence="8">cv. GZQX0401</strain>
        <tissue evidence="7">Young leaves</tissue>
    </source>
</reference>
<dbReference type="SUPFAM" id="SSF46689">
    <property type="entry name" value="Homeodomain-like"/>
    <property type="match status" value="1"/>
</dbReference>
<evidence type="ECO:0000256" key="2">
    <source>
        <dbReference type="ARBA" id="ARBA00023015"/>
    </source>
</evidence>
<keyword evidence="3" id="KW-0804">Transcription</keyword>
<evidence type="ECO:0000259" key="6">
    <source>
        <dbReference type="PROSITE" id="PS51294"/>
    </source>
</evidence>
<dbReference type="GO" id="GO:0005634">
    <property type="term" value="C:nucleus"/>
    <property type="evidence" value="ECO:0007669"/>
    <property type="project" value="UniProtKB-SubCell"/>
</dbReference>
<evidence type="ECO:0000313" key="7">
    <source>
        <dbReference type="EMBL" id="KDP44725.1"/>
    </source>
</evidence>
<keyword evidence="4" id="KW-0539">Nucleus</keyword>
<dbReference type="EMBL" id="KK914240">
    <property type="protein sequence ID" value="KDP44725.1"/>
    <property type="molecule type" value="Genomic_DNA"/>
</dbReference>
<dbReference type="Pfam" id="PF00249">
    <property type="entry name" value="Myb_DNA-binding"/>
    <property type="match status" value="1"/>
</dbReference>
<dbReference type="InterPro" id="IPR006447">
    <property type="entry name" value="Myb_dom_plants"/>
</dbReference>
<dbReference type="PANTHER" id="PTHR31314:SF164">
    <property type="entry name" value="HTH MYB-TYPE DOMAIN-CONTAINING PROTEIN"/>
    <property type="match status" value="1"/>
</dbReference>
<feature type="region of interest" description="Disordered" evidence="5">
    <location>
        <begin position="317"/>
        <end position="367"/>
    </location>
</feature>
<name>A0A067LJD0_JATCU</name>